<dbReference type="EMBL" id="JBIYDN010000049">
    <property type="protein sequence ID" value="MFK4448364.1"/>
    <property type="molecule type" value="Genomic_DNA"/>
</dbReference>
<dbReference type="Proteomes" id="UP001620514">
    <property type="component" value="Unassembled WGS sequence"/>
</dbReference>
<keyword evidence="2" id="KW-1185">Reference proteome</keyword>
<evidence type="ECO:0000313" key="1">
    <source>
        <dbReference type="EMBL" id="MFK4448364.1"/>
    </source>
</evidence>
<accession>A0ABW8MYF9</accession>
<sequence>MSLKVDDFDPVSNGDLRDLWRICRDPALRRLILEVVRYRRVIDRAHDEALEIHYGLGANNQGKIVGAAKSLLARLQDEHVRLGSQGGITIKLPTDGQYTGKRW</sequence>
<name>A0ABW8MYF9_9BURK</name>
<protein>
    <submittedName>
        <fullName evidence="1">Uncharacterized protein</fullName>
    </submittedName>
</protein>
<dbReference type="RefSeq" id="WP_404614593.1">
    <property type="nucleotide sequence ID" value="NZ_JBIYDN010000049.1"/>
</dbReference>
<comment type="caution">
    <text evidence="1">The sequence shown here is derived from an EMBL/GenBank/DDBJ whole genome shotgun (WGS) entry which is preliminary data.</text>
</comment>
<gene>
    <name evidence="1" type="ORF">ABH943_008408</name>
</gene>
<evidence type="ECO:0000313" key="2">
    <source>
        <dbReference type="Proteomes" id="UP001620514"/>
    </source>
</evidence>
<reference evidence="1 2" key="1">
    <citation type="submission" date="2024-11" db="EMBL/GenBank/DDBJ databases">
        <title>Using genomics to understand microbial adaptation to soil warming.</title>
        <authorList>
            <person name="Deangelis K.M. PhD."/>
        </authorList>
    </citation>
    <scope>NUCLEOTIDE SEQUENCE [LARGE SCALE GENOMIC DNA]</scope>
    <source>
        <strain evidence="1 2">GAS97</strain>
    </source>
</reference>
<proteinExistence type="predicted"/>
<organism evidence="1 2">
    <name type="scientific">Caballeronia udeis</name>
    <dbReference type="NCBI Taxonomy" id="1232866"/>
    <lineage>
        <taxon>Bacteria</taxon>
        <taxon>Pseudomonadati</taxon>
        <taxon>Pseudomonadota</taxon>
        <taxon>Betaproteobacteria</taxon>
        <taxon>Burkholderiales</taxon>
        <taxon>Burkholderiaceae</taxon>
        <taxon>Caballeronia</taxon>
    </lineage>
</organism>